<feature type="chain" id="PRO_5045383893" description="Lipoprotein" evidence="2">
    <location>
        <begin position="26"/>
        <end position="353"/>
    </location>
</feature>
<dbReference type="EMBL" id="CP071090">
    <property type="protein sequence ID" value="QSQ23190.1"/>
    <property type="molecule type" value="Genomic_DNA"/>
</dbReference>
<accession>A0ABX7NW93</accession>
<evidence type="ECO:0000256" key="1">
    <source>
        <dbReference type="SAM" id="MobiDB-lite"/>
    </source>
</evidence>
<evidence type="ECO:0000313" key="3">
    <source>
        <dbReference type="EMBL" id="QSQ23190.1"/>
    </source>
</evidence>
<evidence type="ECO:0000313" key="4">
    <source>
        <dbReference type="Proteomes" id="UP000662747"/>
    </source>
</evidence>
<protein>
    <recommendedName>
        <fullName evidence="5">Lipoprotein</fullName>
    </recommendedName>
</protein>
<sequence length="353" mass="38574">MRASLMPACVAGALLLAGAALPAAADTDSGPVSPVYSTRGIHNPAAYSNCDPADCLVGRAQGEPSDPLYPVYWTASWNMYVVTNHYDKYSPPYDGKPPAALVEGKDYTVSKGWTYYDSTWTGGTGTGAMMEYYEKKCLPIFPIDNSFSCSFISLGNRAFFVTYDDRPNWMPKVCLFSPLNHPPRRNFIQHLPYSKGDSQRISGNVVQGYSVWVSRKTGAVTQVGVSPDRTQDGDIMFGYGFNTAYTPDATDKNAAPYRHPQSFYFSGFPGYPKALLKKPVYPFAPIVSQNYTSFSMLKPDPAKTWNQVADAMVNNPPPCQLFEPPKNAKAAGVKEEGTAEQPAPGTWGDIPGK</sequence>
<reference evidence="3 4" key="1">
    <citation type="submission" date="2021-02" db="EMBL/GenBank/DDBJ databases">
        <title>De Novo genome assembly of isolated myxobacteria.</title>
        <authorList>
            <person name="Stevens D.C."/>
        </authorList>
    </citation>
    <scope>NUCLEOTIDE SEQUENCE [LARGE SCALE GENOMIC DNA]</scope>
    <source>
        <strain evidence="4">SCPEA02</strain>
    </source>
</reference>
<keyword evidence="2" id="KW-0732">Signal</keyword>
<dbReference type="RefSeq" id="WP_206724765.1">
    <property type="nucleotide sequence ID" value="NZ_CP071090.1"/>
</dbReference>
<dbReference type="Proteomes" id="UP000662747">
    <property type="component" value="Chromosome"/>
</dbReference>
<evidence type="ECO:0008006" key="5">
    <source>
        <dbReference type="Google" id="ProtNLM"/>
    </source>
</evidence>
<feature type="region of interest" description="Disordered" evidence="1">
    <location>
        <begin position="322"/>
        <end position="353"/>
    </location>
</feature>
<feature type="signal peptide" evidence="2">
    <location>
        <begin position="1"/>
        <end position="25"/>
    </location>
</feature>
<organism evidence="3 4">
    <name type="scientific">Pyxidicoccus parkwayensis</name>
    <dbReference type="NCBI Taxonomy" id="2813578"/>
    <lineage>
        <taxon>Bacteria</taxon>
        <taxon>Pseudomonadati</taxon>
        <taxon>Myxococcota</taxon>
        <taxon>Myxococcia</taxon>
        <taxon>Myxococcales</taxon>
        <taxon>Cystobacterineae</taxon>
        <taxon>Myxococcaceae</taxon>
        <taxon>Pyxidicoccus</taxon>
    </lineage>
</organism>
<gene>
    <name evidence="3" type="ORF">JY651_50315</name>
</gene>
<evidence type="ECO:0000256" key="2">
    <source>
        <dbReference type="SAM" id="SignalP"/>
    </source>
</evidence>
<keyword evidence="4" id="KW-1185">Reference proteome</keyword>
<proteinExistence type="predicted"/>
<name>A0ABX7NW93_9BACT</name>